<dbReference type="InterPro" id="IPR052083">
    <property type="entry name" value="Aminoacylase-1_M20A"/>
</dbReference>
<dbReference type="AlphaFoldDB" id="B3RWV3"/>
<dbReference type="PANTHER" id="PTHR45892">
    <property type="entry name" value="AMINOACYLASE-1"/>
    <property type="match status" value="1"/>
</dbReference>
<dbReference type="Proteomes" id="UP000009022">
    <property type="component" value="Unassembled WGS sequence"/>
</dbReference>
<dbReference type="eggNOG" id="KOG2275">
    <property type="taxonomic scope" value="Eukaryota"/>
</dbReference>
<feature type="binding site" evidence="10">
    <location>
        <position position="170"/>
    </location>
    <ligand>
        <name>Zn(2+)</name>
        <dbReference type="ChEBI" id="CHEBI:29105"/>
        <label>1</label>
    </ligand>
</feature>
<dbReference type="OMA" id="GTDAKQF"/>
<dbReference type="GO" id="GO:0004046">
    <property type="term" value="F:aminoacylase activity"/>
    <property type="evidence" value="ECO:0000318"/>
    <property type="project" value="GO_Central"/>
</dbReference>
<dbReference type="PROSITE" id="PS00758">
    <property type="entry name" value="ARGE_DAPE_CPG2_1"/>
    <property type="match status" value="1"/>
</dbReference>
<dbReference type="PhylomeDB" id="B3RWV3"/>
<evidence type="ECO:0000256" key="4">
    <source>
        <dbReference type="ARBA" id="ARBA00022490"/>
    </source>
</evidence>
<dbReference type="FunFam" id="3.40.630.10:FF:000019">
    <property type="entry name" value="Aminoacylase 1"/>
    <property type="match status" value="1"/>
</dbReference>
<name>B3RWV3_TRIAD</name>
<evidence type="ECO:0000256" key="8">
    <source>
        <dbReference type="ARBA" id="ARBA00029656"/>
    </source>
</evidence>
<evidence type="ECO:0000259" key="11">
    <source>
        <dbReference type="Pfam" id="PF07687"/>
    </source>
</evidence>
<dbReference type="Pfam" id="PF07687">
    <property type="entry name" value="M20_dimer"/>
    <property type="match status" value="1"/>
</dbReference>
<dbReference type="MEROPS" id="M20.973"/>
<evidence type="ECO:0000256" key="10">
    <source>
        <dbReference type="PIRSR" id="PIRSR036696-2"/>
    </source>
</evidence>
<dbReference type="NCBIfam" id="TIGR01880">
    <property type="entry name" value="Ac-peptdase-euk"/>
    <property type="match status" value="1"/>
</dbReference>
<feature type="binding site" evidence="10">
    <location>
        <position position="367"/>
    </location>
    <ligand>
        <name>Zn(2+)</name>
        <dbReference type="ChEBI" id="CHEBI:29105"/>
        <label>2</label>
    </ligand>
</feature>
<keyword evidence="4" id="KW-0963">Cytoplasm</keyword>
<feature type="domain" description="Peptidase M20 dimerisation" evidence="11">
    <location>
        <begin position="185"/>
        <end position="290"/>
    </location>
</feature>
<evidence type="ECO:0000256" key="9">
    <source>
        <dbReference type="PIRSR" id="PIRSR036696-1"/>
    </source>
</evidence>
<dbReference type="RefSeq" id="XP_002113084.1">
    <property type="nucleotide sequence ID" value="XM_002113048.1"/>
</dbReference>
<comment type="subcellular location">
    <subcellularLocation>
        <location evidence="1">Cytoplasm</location>
    </subcellularLocation>
</comment>
<feature type="binding site" evidence="10">
    <location>
        <position position="143"/>
    </location>
    <ligand>
        <name>Zn(2+)</name>
        <dbReference type="ChEBI" id="CHEBI:29105"/>
        <label>2</label>
    </ligand>
</feature>
<dbReference type="FunFam" id="1.10.150.900:FF:000001">
    <property type="entry name" value="Aminoacylase-1, putative"/>
    <property type="match status" value="1"/>
</dbReference>
<dbReference type="InterPro" id="IPR010159">
    <property type="entry name" value="N-acyl_aa_amidohydrolase"/>
</dbReference>
<comment type="similarity">
    <text evidence="2">Belongs to the peptidase M20A family.</text>
</comment>
<feature type="active site" description="Proton acceptor" evidence="9">
    <location>
        <position position="142"/>
    </location>
</feature>
<dbReference type="Gene3D" id="1.10.150.900">
    <property type="match status" value="1"/>
</dbReference>
<dbReference type="Pfam" id="PF01546">
    <property type="entry name" value="Peptidase_M20"/>
    <property type="match status" value="1"/>
</dbReference>
<dbReference type="FunFam" id="3.30.70.360:FF:000005">
    <property type="entry name" value="Putative Aminoacylase-1"/>
    <property type="match status" value="1"/>
</dbReference>
<dbReference type="HOGENOM" id="CLU_021802_5_0_1"/>
<evidence type="ECO:0000256" key="7">
    <source>
        <dbReference type="ARBA" id="ARBA00022833"/>
    </source>
</evidence>
<organism evidence="12 13">
    <name type="scientific">Trichoplax adhaerens</name>
    <name type="common">Trichoplax reptans</name>
    <dbReference type="NCBI Taxonomy" id="10228"/>
    <lineage>
        <taxon>Eukaryota</taxon>
        <taxon>Metazoa</taxon>
        <taxon>Placozoa</taxon>
        <taxon>Uniplacotomia</taxon>
        <taxon>Trichoplacea</taxon>
        <taxon>Trichoplacidae</taxon>
        <taxon>Trichoplax</taxon>
    </lineage>
</organism>
<dbReference type="Gene3D" id="3.30.70.360">
    <property type="match status" value="1"/>
</dbReference>
<evidence type="ECO:0000313" key="13">
    <source>
        <dbReference type="Proteomes" id="UP000009022"/>
    </source>
</evidence>
<feature type="binding site" evidence="10">
    <location>
        <position position="108"/>
    </location>
    <ligand>
        <name>Zn(2+)</name>
        <dbReference type="ChEBI" id="CHEBI:29105"/>
        <label>1</label>
    </ligand>
</feature>
<comment type="cofactor">
    <cofactor evidence="10">
        <name>Zn(2+)</name>
        <dbReference type="ChEBI" id="CHEBI:29105"/>
    </cofactor>
    <text evidence="10">Binds 2 Zn(2+) ions per subunit.</text>
</comment>
<dbReference type="InterPro" id="IPR001261">
    <property type="entry name" value="ArgE/DapE_CS"/>
</dbReference>
<dbReference type="PANTHER" id="PTHR45892:SF1">
    <property type="entry name" value="AMINOACYLASE-1"/>
    <property type="match status" value="1"/>
</dbReference>
<dbReference type="PIRSF" id="PIRSF036696">
    <property type="entry name" value="ACY-1"/>
    <property type="match status" value="1"/>
</dbReference>
<dbReference type="STRING" id="10228.B3RWV3"/>
<dbReference type="CDD" id="cd05646">
    <property type="entry name" value="M20_AcylaseI_like"/>
    <property type="match status" value="1"/>
</dbReference>
<dbReference type="InterPro" id="IPR011650">
    <property type="entry name" value="Peptidase_M20_dimer"/>
</dbReference>
<evidence type="ECO:0000256" key="1">
    <source>
        <dbReference type="ARBA" id="ARBA00004496"/>
    </source>
</evidence>
<dbReference type="FunCoup" id="B3RWV3">
    <property type="interactions" value="119"/>
</dbReference>
<dbReference type="CTD" id="6754297"/>
<dbReference type="OrthoDB" id="3064516at2759"/>
<evidence type="ECO:0000256" key="5">
    <source>
        <dbReference type="ARBA" id="ARBA00022723"/>
    </source>
</evidence>
<dbReference type="EC" id="3.5.1.14" evidence="3"/>
<keyword evidence="6" id="KW-0378">Hydrolase</keyword>
<keyword evidence="13" id="KW-1185">Reference proteome</keyword>
<dbReference type="PROSITE" id="PS00759">
    <property type="entry name" value="ARGE_DAPE_CPG2_2"/>
    <property type="match status" value="1"/>
</dbReference>
<dbReference type="InterPro" id="IPR002933">
    <property type="entry name" value="Peptidase_M20"/>
</dbReference>
<evidence type="ECO:0000256" key="6">
    <source>
        <dbReference type="ARBA" id="ARBA00022801"/>
    </source>
</evidence>
<dbReference type="KEGG" id="tad:TRIADDRAFT_50344"/>
<dbReference type="GO" id="GO:0006520">
    <property type="term" value="P:amino acid metabolic process"/>
    <property type="evidence" value="ECO:0007669"/>
    <property type="project" value="InterPro"/>
</dbReference>
<dbReference type="GO" id="GO:0005737">
    <property type="term" value="C:cytoplasm"/>
    <property type="evidence" value="ECO:0007669"/>
    <property type="project" value="UniProtKB-SubCell"/>
</dbReference>
<feature type="binding site" evidence="10">
    <location>
        <position position="108"/>
    </location>
    <ligand>
        <name>Zn(2+)</name>
        <dbReference type="ChEBI" id="CHEBI:29105"/>
        <label>2</label>
    </ligand>
</feature>
<proteinExistence type="inferred from homology"/>
<feature type="binding site" evidence="10">
    <location>
        <position position="75"/>
    </location>
    <ligand>
        <name>Zn(2+)</name>
        <dbReference type="ChEBI" id="CHEBI:29105"/>
        <label>1</label>
    </ligand>
</feature>
<dbReference type="SUPFAM" id="SSF53187">
    <property type="entry name" value="Zn-dependent exopeptidases"/>
    <property type="match status" value="1"/>
</dbReference>
<evidence type="ECO:0000256" key="2">
    <source>
        <dbReference type="ARBA" id="ARBA00006247"/>
    </source>
</evidence>
<accession>B3RWV3</accession>
<reference evidence="12 13" key="1">
    <citation type="journal article" date="2008" name="Nature">
        <title>The Trichoplax genome and the nature of placozoans.</title>
        <authorList>
            <person name="Srivastava M."/>
            <person name="Begovic E."/>
            <person name="Chapman J."/>
            <person name="Putnam N.H."/>
            <person name="Hellsten U."/>
            <person name="Kawashima T."/>
            <person name="Kuo A."/>
            <person name="Mitros T."/>
            <person name="Salamov A."/>
            <person name="Carpenter M.L."/>
            <person name="Signorovitch A.Y."/>
            <person name="Moreno M.A."/>
            <person name="Kamm K."/>
            <person name="Grimwood J."/>
            <person name="Schmutz J."/>
            <person name="Shapiro H."/>
            <person name="Grigoriev I.V."/>
            <person name="Buss L.W."/>
            <person name="Schierwater B."/>
            <person name="Dellaporta S.L."/>
            <person name="Rokhsar D.S."/>
        </authorList>
    </citation>
    <scope>NUCLEOTIDE SEQUENCE [LARGE SCALE GENOMIC DNA]</scope>
    <source>
        <strain evidence="12 13">Grell-BS-1999</strain>
    </source>
</reference>
<dbReference type="SUPFAM" id="SSF55031">
    <property type="entry name" value="Bacterial exopeptidase dimerisation domain"/>
    <property type="match status" value="1"/>
</dbReference>
<dbReference type="GO" id="GO:0046872">
    <property type="term" value="F:metal ion binding"/>
    <property type="evidence" value="ECO:0007669"/>
    <property type="project" value="UniProtKB-KW"/>
</dbReference>
<dbReference type="GeneID" id="6754297"/>
<feature type="active site" evidence="9">
    <location>
        <position position="77"/>
    </location>
</feature>
<sequence>MAEEHPAVTVFREYLRINTISSEADYDACTKLLQRLAAEIDLPMRVIEVLPNRPVVLITWEGTDPTLGSLLLNSHTDVVPVYLEHWIHDPFAAIKTPEGDIYARGTQDMKCVGIQYIEAIRRLKKEGKRFKRTIHMSFVPDEERGGREGMQLFCKHEEFKKLNIAYALDEGLANPTEEFIVYNSERPIWGVRIKCTGRPGHGSRFVQNTAMEKLRKLMNKFTEFRNSEEKRMLENNLRLGDVTTINMTMVNGGIQRNVVPADVTLTIDVRLALDVDFQEFEERVRSWADECGDGILITFIDRHMDKSITSIDNSDKWWRAFSSAASNMSLLLITETFPAATDSRFLRQAGIPALGFSPMNYTPVLLHDHNEFLNEKIFLKGIEIYCGIISAMANVD</sequence>
<gene>
    <name evidence="12" type="ORF">TRIADDRAFT_50344</name>
</gene>
<protein>
    <recommendedName>
        <fullName evidence="3">N-acyl-aliphatic-L-amino acid amidohydrolase</fullName>
        <ecNumber evidence="3">3.5.1.14</ecNumber>
    </recommendedName>
    <alternativeName>
        <fullName evidence="8">N-acyl-L-amino-acid amidohydrolase</fullName>
    </alternativeName>
</protein>
<evidence type="ECO:0000256" key="3">
    <source>
        <dbReference type="ARBA" id="ARBA00011913"/>
    </source>
</evidence>
<dbReference type="EMBL" id="DS985245">
    <property type="protein sequence ID" value="EDV25194.1"/>
    <property type="molecule type" value="Genomic_DNA"/>
</dbReference>
<dbReference type="Gene3D" id="3.40.630.10">
    <property type="entry name" value="Zn peptidases"/>
    <property type="match status" value="1"/>
</dbReference>
<keyword evidence="7 10" id="KW-0862">Zinc</keyword>
<dbReference type="InParanoid" id="B3RWV3"/>
<dbReference type="InterPro" id="IPR036264">
    <property type="entry name" value="Bact_exopeptidase_dim_dom"/>
</dbReference>
<evidence type="ECO:0000313" key="12">
    <source>
        <dbReference type="EMBL" id="EDV25194.1"/>
    </source>
</evidence>
<keyword evidence="5 10" id="KW-0479">Metal-binding</keyword>